<proteinExistence type="predicted"/>
<organism evidence="1 2">
    <name type="scientific">Neophaeococcomyces mojaviensis</name>
    <dbReference type="NCBI Taxonomy" id="3383035"/>
    <lineage>
        <taxon>Eukaryota</taxon>
        <taxon>Fungi</taxon>
        <taxon>Dikarya</taxon>
        <taxon>Ascomycota</taxon>
        <taxon>Pezizomycotina</taxon>
        <taxon>Eurotiomycetes</taxon>
        <taxon>Chaetothyriomycetidae</taxon>
        <taxon>Chaetothyriales</taxon>
        <taxon>Chaetothyriales incertae sedis</taxon>
        <taxon>Neophaeococcomyces</taxon>
    </lineage>
</organism>
<protein>
    <submittedName>
        <fullName evidence="1">Uncharacterized protein</fullName>
    </submittedName>
</protein>
<dbReference type="Proteomes" id="UP001172386">
    <property type="component" value="Unassembled WGS sequence"/>
</dbReference>
<name>A0ACC3AD92_9EURO</name>
<gene>
    <name evidence="1" type="ORF">H2198_002876</name>
</gene>
<sequence>MASPRSLLLPIREVASHSRRQVLKRKIAPLTQSRFASNDPVKSSPAPPGTKGANESQLPHVTEEQAAMDKTMGQTPPDIEQGTPVQEVLQRDQDAQKNAPQVMKEGIKPPDGTGQKRSYSTSARRLYPSNTMSPVSKTGMIYGMEYPDAGAGHKFPLPDIESISRLDHLKRRYDPVVDQVTKSIMRDGKLSLAQKNMADILNTLRTAPPPQINPQFPQRTLLLSDSTPSPFASNSSLSGQFLQAPAQDTTVQHLPRSTLPLHPIEYLTTIVDSVAPLVKIRQQRGVAGGGASLPIPVPLGVRQRRRTAIQWILAAADGRRETRLADRVAKELLRVADGSSGVWERRAMVHKLGVSARSNVRNSGKTRKIKRI</sequence>
<evidence type="ECO:0000313" key="2">
    <source>
        <dbReference type="Proteomes" id="UP001172386"/>
    </source>
</evidence>
<evidence type="ECO:0000313" key="1">
    <source>
        <dbReference type="EMBL" id="KAJ9659807.1"/>
    </source>
</evidence>
<keyword evidence="2" id="KW-1185">Reference proteome</keyword>
<reference evidence="1" key="1">
    <citation type="submission" date="2022-10" db="EMBL/GenBank/DDBJ databases">
        <title>Culturing micro-colonial fungi from biological soil crusts in the Mojave desert and describing Neophaeococcomyces mojavensis, and introducing the new genera and species Taxawa tesnikishii.</title>
        <authorList>
            <person name="Kurbessoian T."/>
            <person name="Stajich J.E."/>
        </authorList>
    </citation>
    <scope>NUCLEOTIDE SEQUENCE</scope>
    <source>
        <strain evidence="1">JES_112</strain>
    </source>
</reference>
<comment type="caution">
    <text evidence="1">The sequence shown here is derived from an EMBL/GenBank/DDBJ whole genome shotgun (WGS) entry which is preliminary data.</text>
</comment>
<accession>A0ACC3AD92</accession>
<dbReference type="EMBL" id="JAPDRQ010000036">
    <property type="protein sequence ID" value="KAJ9659807.1"/>
    <property type="molecule type" value="Genomic_DNA"/>
</dbReference>